<evidence type="ECO:0000313" key="1">
    <source>
        <dbReference type="EMBL" id="SDZ15268.1"/>
    </source>
</evidence>
<dbReference type="SUPFAM" id="SSF48452">
    <property type="entry name" value="TPR-like"/>
    <property type="match status" value="1"/>
</dbReference>
<protein>
    <recommendedName>
        <fullName evidence="3">Tetratricopeptide repeat-containing protein</fullName>
    </recommendedName>
</protein>
<proteinExistence type="predicted"/>
<name>A0A1H3QQJ1_9BURK</name>
<dbReference type="Gene3D" id="1.25.40.10">
    <property type="entry name" value="Tetratricopeptide repeat domain"/>
    <property type="match status" value="1"/>
</dbReference>
<dbReference type="Proteomes" id="UP000183417">
    <property type="component" value="Unassembled WGS sequence"/>
</dbReference>
<evidence type="ECO:0000313" key="2">
    <source>
        <dbReference type="Proteomes" id="UP000183417"/>
    </source>
</evidence>
<dbReference type="EMBL" id="FNPE01000013">
    <property type="protein sequence ID" value="SDZ15268.1"/>
    <property type="molecule type" value="Genomic_DNA"/>
</dbReference>
<organism evidence="1 2">
    <name type="scientific">Delftia lacustris</name>
    <dbReference type="NCBI Taxonomy" id="558537"/>
    <lineage>
        <taxon>Bacteria</taxon>
        <taxon>Pseudomonadati</taxon>
        <taxon>Pseudomonadota</taxon>
        <taxon>Betaproteobacteria</taxon>
        <taxon>Burkholderiales</taxon>
        <taxon>Comamonadaceae</taxon>
        <taxon>Delftia</taxon>
    </lineage>
</organism>
<reference evidence="1 2" key="1">
    <citation type="submission" date="2016-10" db="EMBL/GenBank/DDBJ databases">
        <authorList>
            <person name="de Groot N.N."/>
        </authorList>
    </citation>
    <scope>NUCLEOTIDE SEQUENCE [LARGE SCALE GENOMIC DNA]</scope>
    <source>
        <strain evidence="1 2">LMG 24775</strain>
    </source>
</reference>
<evidence type="ECO:0008006" key="3">
    <source>
        <dbReference type="Google" id="ProtNLM"/>
    </source>
</evidence>
<gene>
    <name evidence="1" type="ORF">SAMN05421547_11359</name>
</gene>
<dbReference type="AlphaFoldDB" id="A0A1H3QQJ1"/>
<accession>A0A1H3QQJ1</accession>
<dbReference type="InterPro" id="IPR011990">
    <property type="entry name" value="TPR-like_helical_dom_sf"/>
</dbReference>
<sequence length="410" mass="45765">MERLISQGMHAFSQGDHARMHALWSGTTVFSHLDNEAIASLLASIQATAESGQGSEWSWLMLCLVYLDSSDQFTEDRGMALRQVGEWAQRALAMSPGNAYGHRYLGSAHYWLDEPEPALAAYRKSHALQSQVDLQARIFEMEHAVPWRSIFSYPELADSPAAPDYYTAGVTVGKWKRPDTDAAALQEIERLQTTLYERCLERFASAGTPANGQEAAPTALDIHTYAMCCNNLGVLYNAHEQYEQAAAVLEAGLQQTCFRALLENLRHAYRQLGNRKQATDLSLLLMEDYALDTGLYLDCAQTACAYLNETSHHQDVLDIVAEAERRYAQLSSQQQQAPWEVRSMSFVHAHKVTALRALGQLKASHLQPELVEIALRHDPDDAQLLGIRAHMQGARQQVDGKGGFWSRLFG</sequence>